<feature type="transmembrane region" description="Helical" evidence="1">
    <location>
        <begin position="12"/>
        <end position="34"/>
    </location>
</feature>
<reference evidence="2 3" key="1">
    <citation type="journal article" date="2012" name="J. Bacteriol.">
        <title>Genome sequences of type strains of seven species of the marine bacterium Pseudoalteromonas.</title>
        <authorList>
            <person name="Xie B.B."/>
            <person name="Shu Y.L."/>
            <person name="Qin Q.L."/>
            <person name="Rong J.C."/>
            <person name="Zhang X.Y."/>
            <person name="Chen X.L."/>
            <person name="Shi M."/>
            <person name="He H.L."/>
            <person name="Zhou B.C."/>
            <person name="Zhang Y.Z."/>
        </authorList>
    </citation>
    <scope>NUCLEOTIDE SEQUENCE [LARGE SCALE GENOMIC DNA]</scope>
    <source>
        <strain evidence="2 3">A 37-1-2</strain>
    </source>
</reference>
<proteinExistence type="predicted"/>
<keyword evidence="1" id="KW-0812">Transmembrane</keyword>
<sequence length="39" mass="4306">MVNVANRSLVVLFGYSMLFTIITNFIAAPFNALFNGPKN</sequence>
<keyword evidence="1" id="KW-1133">Transmembrane helix</keyword>
<dbReference type="KEGG" id="part:PARC_a2643"/>
<keyword evidence="1" id="KW-0472">Membrane</keyword>
<organism evidence="2 3">
    <name type="scientific">Pseudoalteromonas arctica A 37-1-2</name>
    <dbReference type="NCBI Taxonomy" id="1117313"/>
    <lineage>
        <taxon>Bacteria</taxon>
        <taxon>Pseudomonadati</taxon>
        <taxon>Pseudomonadota</taxon>
        <taxon>Gammaproteobacteria</taxon>
        <taxon>Alteromonadales</taxon>
        <taxon>Pseudoalteromonadaceae</taxon>
        <taxon>Pseudoalteromonas</taxon>
    </lineage>
</organism>
<evidence type="ECO:0000313" key="2">
    <source>
        <dbReference type="EMBL" id="ATC87107.1"/>
    </source>
</evidence>
<gene>
    <name evidence="2" type="ORF">PARC_a2643</name>
</gene>
<evidence type="ECO:0000313" key="3">
    <source>
        <dbReference type="Proteomes" id="UP000016505"/>
    </source>
</evidence>
<dbReference type="Proteomes" id="UP000016505">
    <property type="component" value="Chromosome I"/>
</dbReference>
<name>A0A290S6E0_9GAMM</name>
<accession>A0A290S6E0</accession>
<dbReference type="AlphaFoldDB" id="A0A290S6E0"/>
<protein>
    <submittedName>
        <fullName evidence="2">Uncharacterized protein</fullName>
    </submittedName>
</protein>
<dbReference type="EMBL" id="CP011025">
    <property type="protein sequence ID" value="ATC87107.1"/>
    <property type="molecule type" value="Genomic_DNA"/>
</dbReference>
<evidence type="ECO:0000256" key="1">
    <source>
        <dbReference type="SAM" id="Phobius"/>
    </source>
</evidence>